<dbReference type="GO" id="GO:0006565">
    <property type="term" value="P:L-serine catabolic process"/>
    <property type="evidence" value="ECO:0007669"/>
    <property type="project" value="TreeGrafter"/>
</dbReference>
<dbReference type="GO" id="GO:0003941">
    <property type="term" value="F:L-serine ammonia-lyase activity"/>
    <property type="evidence" value="ECO:0007669"/>
    <property type="project" value="TreeGrafter"/>
</dbReference>
<dbReference type="RefSeq" id="WP_117357539.1">
    <property type="nucleotide sequence ID" value="NZ_QURH01000212.1"/>
</dbReference>
<comment type="cofactor">
    <cofactor evidence="1">
        <name>pyridoxal 5'-phosphate</name>
        <dbReference type="ChEBI" id="CHEBI:597326"/>
    </cofactor>
</comment>
<organism evidence="5 6">
    <name type="scientific">Actinomadura logoneensis</name>
    <dbReference type="NCBI Taxonomy" id="2293572"/>
    <lineage>
        <taxon>Bacteria</taxon>
        <taxon>Bacillati</taxon>
        <taxon>Actinomycetota</taxon>
        <taxon>Actinomycetes</taxon>
        <taxon>Streptosporangiales</taxon>
        <taxon>Thermomonosporaceae</taxon>
        <taxon>Actinomadura</taxon>
    </lineage>
</organism>
<dbReference type="InterPro" id="IPR050147">
    <property type="entry name" value="Ser/Thr_Dehydratase"/>
</dbReference>
<dbReference type="GO" id="GO:0030170">
    <property type="term" value="F:pyridoxal phosphate binding"/>
    <property type="evidence" value="ECO:0007669"/>
    <property type="project" value="InterPro"/>
</dbReference>
<dbReference type="EMBL" id="QURH01000212">
    <property type="protein sequence ID" value="RFU41410.1"/>
    <property type="molecule type" value="Genomic_DNA"/>
</dbReference>
<dbReference type="NCBIfam" id="NF006094">
    <property type="entry name" value="PRK08246.1"/>
    <property type="match status" value="1"/>
</dbReference>
<dbReference type="GO" id="GO:0004794">
    <property type="term" value="F:threonine deaminase activity"/>
    <property type="evidence" value="ECO:0007669"/>
    <property type="project" value="TreeGrafter"/>
</dbReference>
<dbReference type="InterPro" id="IPR000634">
    <property type="entry name" value="Ser/Thr_deHydtase_PyrdxlP-BS"/>
</dbReference>
<evidence type="ECO:0000259" key="4">
    <source>
        <dbReference type="Pfam" id="PF00291"/>
    </source>
</evidence>
<accession>A0A372JN73</accession>
<evidence type="ECO:0000256" key="2">
    <source>
        <dbReference type="ARBA" id="ARBA00022898"/>
    </source>
</evidence>
<dbReference type="PROSITE" id="PS00165">
    <property type="entry name" value="DEHYDRATASE_SER_THR"/>
    <property type="match status" value="1"/>
</dbReference>
<dbReference type="OrthoDB" id="9811476at2"/>
<evidence type="ECO:0000256" key="3">
    <source>
        <dbReference type="ARBA" id="ARBA00023239"/>
    </source>
</evidence>
<dbReference type="GO" id="GO:0006567">
    <property type="term" value="P:L-threonine catabolic process"/>
    <property type="evidence" value="ECO:0007669"/>
    <property type="project" value="TreeGrafter"/>
</dbReference>
<keyword evidence="3" id="KW-0456">Lyase</keyword>
<gene>
    <name evidence="5" type="ORF">DZF91_11920</name>
</gene>
<feature type="domain" description="Tryptophan synthase beta chain-like PALP" evidence="4">
    <location>
        <begin position="15"/>
        <end position="300"/>
    </location>
</feature>
<dbReference type="AlphaFoldDB" id="A0A372JN73"/>
<reference evidence="5 6" key="1">
    <citation type="submission" date="2018-08" db="EMBL/GenBank/DDBJ databases">
        <title>Actinomadura jelena sp. nov., a novel Actinomycete isolated from soil in Chad.</title>
        <authorList>
            <person name="Shi L."/>
        </authorList>
    </citation>
    <scope>NUCLEOTIDE SEQUENCE [LARGE SCALE GENOMIC DNA]</scope>
    <source>
        <strain evidence="5 6">NEAU-G17</strain>
    </source>
</reference>
<dbReference type="Proteomes" id="UP000261811">
    <property type="component" value="Unassembled WGS sequence"/>
</dbReference>
<name>A0A372JN73_9ACTN</name>
<dbReference type="SUPFAM" id="SSF53686">
    <property type="entry name" value="Tryptophan synthase beta subunit-like PLP-dependent enzymes"/>
    <property type="match status" value="1"/>
</dbReference>
<protein>
    <submittedName>
        <fullName evidence="5">Threonine/serine dehydratase</fullName>
    </submittedName>
</protein>
<dbReference type="CDD" id="cd01562">
    <property type="entry name" value="Thr-dehyd"/>
    <property type="match status" value="1"/>
</dbReference>
<keyword evidence="2" id="KW-0663">Pyridoxal phosphate</keyword>
<dbReference type="Pfam" id="PF00291">
    <property type="entry name" value="PALP"/>
    <property type="match status" value="1"/>
</dbReference>
<evidence type="ECO:0000256" key="1">
    <source>
        <dbReference type="ARBA" id="ARBA00001933"/>
    </source>
</evidence>
<sequence>MIDKSDVRAAAERIAGHVRRTPVLESDAFGVSLWLKLEQTQHGGSFKARGAFNRLLAAAERGALPPSGAVTASGGNAGLGVAYAAGTLGVPARVFLPRTAPAVKVAKLRALGADVRAVGDKYADAQDAALKDAADTGALFCHAYDQPEVCAGQGTIGLELLEQTGGAFDTALVVVGGGGLMAGIATALDGAAKVVAVEPERCPTLHAALDQGERATVAVSGVAADSLGASRIGEIAFDVARRTGVGSVLVPDEAIVAARRALWERHRLVAEHGTAAALAALLTGAYAPAPGERVAVVVCGANTDPSDLVRA</sequence>
<proteinExistence type="predicted"/>
<dbReference type="InterPro" id="IPR001926">
    <property type="entry name" value="TrpB-like_PALP"/>
</dbReference>
<dbReference type="GO" id="GO:0009097">
    <property type="term" value="P:isoleucine biosynthetic process"/>
    <property type="evidence" value="ECO:0007669"/>
    <property type="project" value="TreeGrafter"/>
</dbReference>
<dbReference type="Gene3D" id="3.40.50.1100">
    <property type="match status" value="2"/>
</dbReference>
<dbReference type="InterPro" id="IPR036052">
    <property type="entry name" value="TrpB-like_PALP_sf"/>
</dbReference>
<evidence type="ECO:0000313" key="6">
    <source>
        <dbReference type="Proteomes" id="UP000261811"/>
    </source>
</evidence>
<comment type="caution">
    <text evidence="5">The sequence shown here is derived from an EMBL/GenBank/DDBJ whole genome shotgun (WGS) entry which is preliminary data.</text>
</comment>
<dbReference type="PANTHER" id="PTHR48078:SF6">
    <property type="entry name" value="L-THREONINE DEHYDRATASE CATABOLIC TDCB"/>
    <property type="match status" value="1"/>
</dbReference>
<keyword evidence="6" id="KW-1185">Reference proteome</keyword>
<dbReference type="PANTHER" id="PTHR48078">
    <property type="entry name" value="THREONINE DEHYDRATASE, MITOCHONDRIAL-RELATED"/>
    <property type="match status" value="1"/>
</dbReference>
<evidence type="ECO:0000313" key="5">
    <source>
        <dbReference type="EMBL" id="RFU41410.1"/>
    </source>
</evidence>